<sequence>MSKSSYTCNSTCKGSPKEVPSYGDIGGIGVTLAFVITAWIVVSVLVSYYLKVFDPTLDPFRKEGTQKRTKYPNSIDYSVHEMIQSIPWLKNDSKSIFSGSSRLGIVLNSCVLTFADIQIFTSLAILIGAYASVGCDIVAYHWQYMIYLAWLASITHLASLSFLRNHLANNPAKRAWRLVAMFTIQVMLSVAVGLSMTFTEDTKDPDEGPHEDPWLNHGGRPAQCYFREGVETNSVTFQSAIKFIVLLVWGLAIRMAKTFEGFEGGLRKTAALLEQRGNRHRRAYSGSTGRDWDHAFAHASLPLRVWSYFSVPILIGFYSVLSIQLDLFTSLLAEVYWLFFTTIWITARLIKLRIPGNQDDSKWTFGQVLPIILLVAPLVLATEAFYTTSASKESANNHPDIPVPNPDDIRDLSHIHSPAYRGAFFLAVLSYIEIAVYFVLDQPATQGIAIPLIVILLSAFLLQPVLQLSWVVCNLWLDNMIWHMPLKRTIRDVVLFGYSAISLAQSLPPGGFGQELPSDVDTDFYALSVLLTKFIRWLPDEPSEPTSTIVITSPRLKRFVDLRILLPDNDPSWTGQDEPLPLSRLDWAIVGTTVSTKIPDPEGNLTSHSTFHQWISSRTLDSDAGFMYPQPNDLTLEKGSMVNPDTGIDTEYEELWHDATPTAVPGEPAVRALVLQTEDDKNGVRGSVVRLGCYAQGLIRVGEHISLERWEWKDGWKRTIRMGDAELPIEKILGEEALKEGDTVDVDGRGWKVIEESGKDGSKL</sequence>
<evidence type="ECO:0000256" key="6">
    <source>
        <dbReference type="ARBA" id="ARBA00023242"/>
    </source>
</evidence>
<keyword evidence="5" id="KW-0963">Cytoplasm</keyword>
<dbReference type="eggNOG" id="ENOG502S8GG">
    <property type="taxonomic scope" value="Eukaryota"/>
</dbReference>
<dbReference type="Gene3D" id="2.40.128.310">
    <property type="entry name" value="Protein HRI1, C-terminal domain"/>
    <property type="match status" value="1"/>
</dbReference>
<feature type="transmembrane region" description="Helical" evidence="7">
    <location>
        <begin position="419"/>
        <end position="440"/>
    </location>
</feature>
<dbReference type="InterPro" id="IPR043047">
    <property type="entry name" value="Hri1_N_sf"/>
</dbReference>
<feature type="transmembrane region" description="Helical" evidence="7">
    <location>
        <begin position="368"/>
        <end position="386"/>
    </location>
</feature>
<feature type="transmembrane region" description="Helical" evidence="7">
    <location>
        <begin position="103"/>
        <end position="132"/>
    </location>
</feature>
<evidence type="ECO:0000256" key="3">
    <source>
        <dbReference type="ARBA" id="ARBA00005229"/>
    </source>
</evidence>
<dbReference type="AlphaFoldDB" id="W7N7R7"/>
<name>W7N7R7_GIBM7</name>
<evidence type="ECO:0000256" key="4">
    <source>
        <dbReference type="ARBA" id="ARBA00017063"/>
    </source>
</evidence>
<evidence type="ECO:0000256" key="5">
    <source>
        <dbReference type="ARBA" id="ARBA00022490"/>
    </source>
</evidence>
<protein>
    <recommendedName>
        <fullName evidence="4">Protein HRI1</fullName>
    </recommendedName>
</protein>
<evidence type="ECO:0000313" key="9">
    <source>
        <dbReference type="Proteomes" id="UP000009096"/>
    </source>
</evidence>
<feature type="transmembrane region" description="Helical" evidence="7">
    <location>
        <begin position="144"/>
        <end position="163"/>
    </location>
</feature>
<feature type="transmembrane region" description="Helical" evidence="7">
    <location>
        <begin position="452"/>
        <end position="477"/>
    </location>
</feature>
<dbReference type="OrthoDB" id="5427664at2759"/>
<dbReference type="InterPro" id="IPR038744">
    <property type="entry name" value="Hri1_N"/>
</dbReference>
<evidence type="ECO:0000256" key="1">
    <source>
        <dbReference type="ARBA" id="ARBA00004123"/>
    </source>
</evidence>
<keyword evidence="6" id="KW-0539">Nucleus</keyword>
<evidence type="ECO:0000313" key="8">
    <source>
        <dbReference type="EMBL" id="EWG52492.1"/>
    </source>
</evidence>
<dbReference type="Gene3D" id="2.40.128.320">
    <property type="entry name" value="Protein HRI1, N-terminal domain"/>
    <property type="match status" value="1"/>
</dbReference>
<dbReference type="EMBL" id="CM000586">
    <property type="protein sequence ID" value="EWG52492.1"/>
    <property type="molecule type" value="Genomic_DNA"/>
</dbReference>
<dbReference type="GeneID" id="30068759"/>
<feature type="transmembrane region" description="Helical" evidence="7">
    <location>
        <begin position="175"/>
        <end position="198"/>
    </location>
</feature>
<feature type="transmembrane region" description="Helical" evidence="7">
    <location>
        <begin position="25"/>
        <end position="50"/>
    </location>
</feature>
<dbReference type="GO" id="GO:0005634">
    <property type="term" value="C:nucleus"/>
    <property type="evidence" value="ECO:0007669"/>
    <property type="project" value="UniProtKB-SubCell"/>
</dbReference>
<evidence type="ECO:0000256" key="7">
    <source>
        <dbReference type="SAM" id="Phobius"/>
    </source>
</evidence>
<gene>
    <name evidence="8" type="ORF">FVEG_11234</name>
</gene>
<accession>W7N7R7</accession>
<dbReference type="GO" id="GO:0005737">
    <property type="term" value="C:cytoplasm"/>
    <property type="evidence" value="ECO:0007669"/>
    <property type="project" value="UniProtKB-SubCell"/>
</dbReference>
<dbReference type="InterPro" id="IPR053018">
    <property type="entry name" value="Elsinochrome_Biosynth-Asso"/>
</dbReference>
<keyword evidence="9" id="KW-1185">Reference proteome</keyword>
<dbReference type="Pfam" id="PF16815">
    <property type="entry name" value="HRI1"/>
    <property type="match status" value="1"/>
</dbReference>
<comment type="similarity">
    <text evidence="3">Belongs to the HRI1 family.</text>
</comment>
<organism evidence="8 9">
    <name type="scientific">Gibberella moniliformis (strain M3125 / FGSC 7600)</name>
    <name type="common">Maize ear and stalk rot fungus</name>
    <name type="synonym">Fusarium verticillioides</name>
    <dbReference type="NCBI Taxonomy" id="334819"/>
    <lineage>
        <taxon>Eukaryota</taxon>
        <taxon>Fungi</taxon>
        <taxon>Dikarya</taxon>
        <taxon>Ascomycota</taxon>
        <taxon>Pezizomycotina</taxon>
        <taxon>Sordariomycetes</taxon>
        <taxon>Hypocreomycetidae</taxon>
        <taxon>Hypocreales</taxon>
        <taxon>Nectriaceae</taxon>
        <taxon>Fusarium</taxon>
        <taxon>Fusarium fujikuroi species complex</taxon>
    </lineage>
</organism>
<dbReference type="EMBL" id="DS022257">
    <property type="protein sequence ID" value="EWG52492.1"/>
    <property type="molecule type" value="Genomic_DNA"/>
</dbReference>
<feature type="transmembrane region" description="Helical" evidence="7">
    <location>
        <begin position="235"/>
        <end position="253"/>
    </location>
</feature>
<dbReference type="RefSeq" id="XP_018758683.1">
    <property type="nucleotide sequence ID" value="XM_018900409.1"/>
</dbReference>
<reference evidence="8 9" key="1">
    <citation type="journal article" date="2010" name="Nature">
        <title>Comparative genomics reveals mobile pathogenicity chromosomes in Fusarium.</title>
        <authorList>
            <person name="Ma L.J."/>
            <person name="van der Does H.C."/>
            <person name="Borkovich K.A."/>
            <person name="Coleman J.J."/>
            <person name="Daboussi M.J."/>
            <person name="Di Pietro A."/>
            <person name="Dufresne M."/>
            <person name="Freitag M."/>
            <person name="Grabherr M."/>
            <person name="Henrissat B."/>
            <person name="Houterman P.M."/>
            <person name="Kang S."/>
            <person name="Shim W.B."/>
            <person name="Woloshuk C."/>
            <person name="Xie X."/>
            <person name="Xu J.R."/>
            <person name="Antoniw J."/>
            <person name="Baker S.E."/>
            <person name="Bluhm B.H."/>
            <person name="Breakspear A."/>
            <person name="Brown D.W."/>
            <person name="Butchko R.A."/>
            <person name="Chapman S."/>
            <person name="Coulson R."/>
            <person name="Coutinho P.M."/>
            <person name="Danchin E.G."/>
            <person name="Diener A."/>
            <person name="Gale L.R."/>
            <person name="Gardiner D.M."/>
            <person name="Goff S."/>
            <person name="Hammond-Kosack K.E."/>
            <person name="Hilburn K."/>
            <person name="Hua-Van A."/>
            <person name="Jonkers W."/>
            <person name="Kazan K."/>
            <person name="Kodira C.D."/>
            <person name="Koehrsen M."/>
            <person name="Kumar L."/>
            <person name="Lee Y.H."/>
            <person name="Li L."/>
            <person name="Manners J.M."/>
            <person name="Miranda-Saavedra D."/>
            <person name="Mukherjee M."/>
            <person name="Park G."/>
            <person name="Park J."/>
            <person name="Park S.Y."/>
            <person name="Proctor R.H."/>
            <person name="Regev A."/>
            <person name="Ruiz-Roldan M.C."/>
            <person name="Sain D."/>
            <person name="Sakthikumar S."/>
            <person name="Sykes S."/>
            <person name="Schwartz D.C."/>
            <person name="Turgeon B.G."/>
            <person name="Wapinski I."/>
            <person name="Yoder O."/>
            <person name="Young S."/>
            <person name="Zeng Q."/>
            <person name="Zhou S."/>
            <person name="Galagan J."/>
            <person name="Cuomo C.A."/>
            <person name="Kistler H.C."/>
            <person name="Rep M."/>
        </authorList>
    </citation>
    <scope>NUCLEOTIDE SEQUENCE [LARGE SCALE GENOMIC DNA]</scope>
    <source>
        <strain evidence="9">M3125 / FGSC 7600</strain>
    </source>
</reference>
<comment type="subcellular location">
    <subcellularLocation>
        <location evidence="2">Cytoplasm</location>
    </subcellularLocation>
    <subcellularLocation>
        <location evidence="1">Nucleus</location>
    </subcellularLocation>
</comment>
<proteinExistence type="inferred from homology"/>
<dbReference type="CDD" id="cd11692">
    <property type="entry name" value="HRI1_N_like"/>
    <property type="match status" value="1"/>
</dbReference>
<dbReference type="InterPro" id="IPR031818">
    <property type="entry name" value="Hri1"/>
</dbReference>
<feature type="transmembrane region" description="Helical" evidence="7">
    <location>
        <begin position="327"/>
        <end position="347"/>
    </location>
</feature>
<dbReference type="KEGG" id="fvr:FVEG_11234"/>
<keyword evidence="7" id="KW-0472">Membrane</keyword>
<feature type="transmembrane region" description="Helical" evidence="7">
    <location>
        <begin position="305"/>
        <end position="321"/>
    </location>
</feature>
<dbReference type="VEuPathDB" id="FungiDB:FVEG_11234"/>
<dbReference type="CDD" id="cd11693">
    <property type="entry name" value="HRI1_C_like"/>
    <property type="match status" value="1"/>
</dbReference>
<evidence type="ECO:0000256" key="2">
    <source>
        <dbReference type="ARBA" id="ARBA00004496"/>
    </source>
</evidence>
<dbReference type="PANTHER" id="PTHR37577">
    <property type="entry name" value="INTEGRAL MEMBRANE PROTEIN"/>
    <property type="match status" value="1"/>
</dbReference>
<dbReference type="PANTHER" id="PTHR37577:SF1">
    <property type="entry name" value="INTEGRAL MEMBRANE PROTEIN"/>
    <property type="match status" value="1"/>
</dbReference>
<dbReference type="Proteomes" id="UP000009096">
    <property type="component" value="Chromosome 9"/>
</dbReference>
<keyword evidence="7" id="KW-0812">Transmembrane</keyword>
<keyword evidence="7" id="KW-1133">Transmembrane helix</keyword>